<accession>A0A0D0PQL1</accession>
<dbReference type="STRING" id="2064.TR51_11970"/>
<organism evidence="2 3">
    <name type="scientific">Kitasatospora griseola</name>
    <name type="common">Streptomyces griseolosporeus</name>
    <dbReference type="NCBI Taxonomy" id="2064"/>
    <lineage>
        <taxon>Bacteria</taxon>
        <taxon>Bacillati</taxon>
        <taxon>Actinomycetota</taxon>
        <taxon>Actinomycetes</taxon>
        <taxon>Kitasatosporales</taxon>
        <taxon>Streptomycetaceae</taxon>
        <taxon>Kitasatospora</taxon>
    </lineage>
</organism>
<proteinExistence type="predicted"/>
<comment type="caution">
    <text evidence="2">The sequence shown here is derived from an EMBL/GenBank/DDBJ whole genome shotgun (WGS) entry which is preliminary data.</text>
</comment>
<dbReference type="Proteomes" id="UP000032066">
    <property type="component" value="Unassembled WGS sequence"/>
</dbReference>
<gene>
    <name evidence="2" type="ORF">TR51_11970</name>
</gene>
<sequence length="62" mass="6097">MGRGGEGGGGRGEQGSGPDGPVTAVKLPTANAASAPSNARTTPCPRPPPHLRTPLIPTLNCP</sequence>
<evidence type="ECO:0000313" key="3">
    <source>
        <dbReference type="Proteomes" id="UP000032066"/>
    </source>
</evidence>
<protein>
    <submittedName>
        <fullName evidence="2">Uncharacterized protein</fullName>
    </submittedName>
</protein>
<evidence type="ECO:0000313" key="2">
    <source>
        <dbReference type="EMBL" id="KIQ64839.1"/>
    </source>
</evidence>
<feature type="region of interest" description="Disordered" evidence="1">
    <location>
        <begin position="1"/>
        <end position="62"/>
    </location>
</feature>
<dbReference type="AlphaFoldDB" id="A0A0D0PQL1"/>
<dbReference type="EMBL" id="JXZB01000002">
    <property type="protein sequence ID" value="KIQ64839.1"/>
    <property type="molecule type" value="Genomic_DNA"/>
</dbReference>
<evidence type="ECO:0000256" key="1">
    <source>
        <dbReference type="SAM" id="MobiDB-lite"/>
    </source>
</evidence>
<feature type="compositionally biased region" description="Low complexity" evidence="1">
    <location>
        <begin position="28"/>
        <end position="43"/>
    </location>
</feature>
<feature type="compositionally biased region" description="Gly residues" evidence="1">
    <location>
        <begin position="1"/>
        <end position="18"/>
    </location>
</feature>
<keyword evidence="3" id="KW-1185">Reference proteome</keyword>
<feature type="compositionally biased region" description="Low complexity" evidence="1">
    <location>
        <begin position="52"/>
        <end position="62"/>
    </location>
</feature>
<reference evidence="2 3" key="1">
    <citation type="submission" date="2015-02" db="EMBL/GenBank/DDBJ databases">
        <title>Draft genome sequence of Kitasatospora griseola MF730-N6, a bafilomycin, terpentecin and satosporin producer.</title>
        <authorList>
            <person name="Arens J.C."/>
            <person name="Haltli B."/>
            <person name="Kerr R.G."/>
        </authorList>
    </citation>
    <scope>NUCLEOTIDE SEQUENCE [LARGE SCALE GENOMIC DNA]</scope>
    <source>
        <strain evidence="2 3">MF730-N6</strain>
    </source>
</reference>
<name>A0A0D0PQL1_KITGR</name>